<dbReference type="Gene3D" id="1.25.40.280">
    <property type="entry name" value="alix/aip1 like domains"/>
    <property type="match status" value="1"/>
</dbReference>
<protein>
    <submittedName>
        <fullName evidence="1">Uncharacterized protein</fullName>
    </submittedName>
</protein>
<keyword evidence="2" id="KW-1185">Reference proteome</keyword>
<dbReference type="STRING" id="4537.A0A0E0MAT6"/>
<dbReference type="HOGENOM" id="CLU_2546535_0_0_1"/>
<dbReference type="Gramene" id="OPUNC10G17110.1">
    <property type="protein sequence ID" value="OPUNC10G17110.1"/>
    <property type="gene ID" value="OPUNC10G17110"/>
</dbReference>
<accession>A0A0E0MAT6</accession>
<reference evidence="1" key="2">
    <citation type="submission" date="2018-05" db="EMBL/GenBank/DDBJ databases">
        <title>OpunRS2 (Oryza punctata Reference Sequence Version 2).</title>
        <authorList>
            <person name="Zhang J."/>
            <person name="Kudrna D."/>
            <person name="Lee S."/>
            <person name="Talag J."/>
            <person name="Welchert J."/>
            <person name="Wing R.A."/>
        </authorList>
    </citation>
    <scope>NUCLEOTIDE SEQUENCE [LARGE SCALE GENOMIC DNA]</scope>
</reference>
<organism evidence="1">
    <name type="scientific">Oryza punctata</name>
    <name type="common">Red rice</name>
    <dbReference type="NCBI Taxonomy" id="4537"/>
    <lineage>
        <taxon>Eukaryota</taxon>
        <taxon>Viridiplantae</taxon>
        <taxon>Streptophyta</taxon>
        <taxon>Embryophyta</taxon>
        <taxon>Tracheophyta</taxon>
        <taxon>Spermatophyta</taxon>
        <taxon>Magnoliopsida</taxon>
        <taxon>Liliopsida</taxon>
        <taxon>Poales</taxon>
        <taxon>Poaceae</taxon>
        <taxon>BOP clade</taxon>
        <taxon>Oryzoideae</taxon>
        <taxon>Oryzeae</taxon>
        <taxon>Oryzinae</taxon>
        <taxon>Oryza</taxon>
    </lineage>
</organism>
<sequence length="83" mass="8830">MPTLPRSPSLRPPPAAAMSAGNVMLAVHEKATSPTDLYRPLRLYIASAYSEREAAAADDDLAAVRDLRADVEQPSLPDPSASK</sequence>
<reference evidence="1" key="1">
    <citation type="submission" date="2015-04" db="UniProtKB">
        <authorList>
            <consortium name="EnsemblPlants"/>
        </authorList>
    </citation>
    <scope>IDENTIFICATION</scope>
</reference>
<evidence type="ECO:0000313" key="2">
    <source>
        <dbReference type="Proteomes" id="UP000026962"/>
    </source>
</evidence>
<dbReference type="eggNOG" id="KOG2220">
    <property type="taxonomic scope" value="Eukaryota"/>
</dbReference>
<dbReference type="InterPro" id="IPR038499">
    <property type="entry name" value="BRO1_sf"/>
</dbReference>
<name>A0A0E0MAT6_ORYPU</name>
<dbReference type="EnsemblPlants" id="OPUNC10G17110.1">
    <property type="protein sequence ID" value="OPUNC10G17110.1"/>
    <property type="gene ID" value="OPUNC10G17110"/>
</dbReference>
<dbReference type="Proteomes" id="UP000026962">
    <property type="component" value="Chromosome 10"/>
</dbReference>
<evidence type="ECO:0000313" key="1">
    <source>
        <dbReference type="EnsemblPlants" id="OPUNC10G17110.1"/>
    </source>
</evidence>
<dbReference type="AlphaFoldDB" id="A0A0E0MAT6"/>
<proteinExistence type="predicted"/>